<evidence type="ECO:0008006" key="3">
    <source>
        <dbReference type="Google" id="ProtNLM"/>
    </source>
</evidence>
<proteinExistence type="predicted"/>
<dbReference type="AlphaFoldDB" id="A0AAJ0GTU4"/>
<dbReference type="Proteomes" id="UP001273166">
    <property type="component" value="Unassembled WGS sequence"/>
</dbReference>
<reference evidence="1" key="1">
    <citation type="journal article" date="2023" name="Mol. Phylogenet. Evol.">
        <title>Genome-scale phylogeny and comparative genomics of the fungal order Sordariales.</title>
        <authorList>
            <person name="Hensen N."/>
            <person name="Bonometti L."/>
            <person name="Westerberg I."/>
            <person name="Brannstrom I.O."/>
            <person name="Guillou S."/>
            <person name="Cros-Aarteil S."/>
            <person name="Calhoun S."/>
            <person name="Haridas S."/>
            <person name="Kuo A."/>
            <person name="Mondo S."/>
            <person name="Pangilinan J."/>
            <person name="Riley R."/>
            <person name="LaButti K."/>
            <person name="Andreopoulos B."/>
            <person name="Lipzen A."/>
            <person name="Chen C."/>
            <person name="Yan M."/>
            <person name="Daum C."/>
            <person name="Ng V."/>
            <person name="Clum A."/>
            <person name="Steindorff A."/>
            <person name="Ohm R.A."/>
            <person name="Martin F."/>
            <person name="Silar P."/>
            <person name="Natvig D.O."/>
            <person name="Lalanne C."/>
            <person name="Gautier V."/>
            <person name="Ament-Velasquez S.L."/>
            <person name="Kruys A."/>
            <person name="Hutchinson M.I."/>
            <person name="Powell A.J."/>
            <person name="Barry K."/>
            <person name="Miller A.N."/>
            <person name="Grigoriev I.V."/>
            <person name="Debuchy R."/>
            <person name="Gladieux P."/>
            <person name="Hiltunen Thoren M."/>
            <person name="Johannesson H."/>
        </authorList>
    </citation>
    <scope>NUCLEOTIDE SEQUENCE</scope>
    <source>
        <strain evidence="1">CBS 333.67</strain>
    </source>
</reference>
<evidence type="ECO:0000313" key="2">
    <source>
        <dbReference type="Proteomes" id="UP001273166"/>
    </source>
</evidence>
<name>A0AAJ0GTU4_9PEZI</name>
<accession>A0AAJ0GTU4</accession>
<dbReference type="GeneID" id="87888224"/>
<dbReference type="InterPro" id="IPR012674">
    <property type="entry name" value="Calycin"/>
</dbReference>
<dbReference type="RefSeq" id="XP_062721734.1">
    <property type="nucleotide sequence ID" value="XM_062869395.1"/>
</dbReference>
<protein>
    <recommendedName>
        <fullName evidence="3">Lccl domain-containing protein</fullName>
    </recommendedName>
</protein>
<keyword evidence="2" id="KW-1185">Reference proteome</keyword>
<reference evidence="1" key="2">
    <citation type="submission" date="2023-06" db="EMBL/GenBank/DDBJ databases">
        <authorList>
            <consortium name="Lawrence Berkeley National Laboratory"/>
            <person name="Mondo S.J."/>
            <person name="Hensen N."/>
            <person name="Bonometti L."/>
            <person name="Westerberg I."/>
            <person name="Brannstrom I.O."/>
            <person name="Guillou S."/>
            <person name="Cros-Aarteil S."/>
            <person name="Calhoun S."/>
            <person name="Haridas S."/>
            <person name="Kuo A."/>
            <person name="Pangilinan J."/>
            <person name="Riley R."/>
            <person name="Labutti K."/>
            <person name="Andreopoulos B."/>
            <person name="Lipzen A."/>
            <person name="Chen C."/>
            <person name="Yanf M."/>
            <person name="Daum C."/>
            <person name="Ng V."/>
            <person name="Clum A."/>
            <person name="Steindorff A."/>
            <person name="Ohm R."/>
            <person name="Martin F."/>
            <person name="Silar P."/>
            <person name="Natvig D."/>
            <person name="Lalanne C."/>
            <person name="Gautier V."/>
            <person name="Ament-Velasquez S.L."/>
            <person name="Kruys A."/>
            <person name="Hutchinson M.I."/>
            <person name="Powell A.J."/>
            <person name="Barry K."/>
            <person name="Miller A.N."/>
            <person name="Grigoriev I.V."/>
            <person name="Debuchy R."/>
            <person name="Gladieux P."/>
            <person name="Thoren M.H."/>
            <person name="Johannesson H."/>
        </authorList>
    </citation>
    <scope>NUCLEOTIDE SEQUENCE</scope>
    <source>
        <strain evidence="1">CBS 333.67</strain>
    </source>
</reference>
<evidence type="ECO:0000313" key="1">
    <source>
        <dbReference type="EMBL" id="KAK3305954.1"/>
    </source>
</evidence>
<dbReference type="SUPFAM" id="SSF50814">
    <property type="entry name" value="Lipocalins"/>
    <property type="match status" value="1"/>
</dbReference>
<dbReference type="PANTHER" id="PTHR38115">
    <property type="entry name" value="LIPOCALIN-LIKE DOMAIN-CONTAINING PROTEIN"/>
    <property type="match status" value="1"/>
</dbReference>
<dbReference type="InterPro" id="IPR053037">
    <property type="entry name" value="Pericyclase_pydY-like"/>
</dbReference>
<dbReference type="EMBL" id="JAUDZG010000004">
    <property type="protein sequence ID" value="KAK3305954.1"/>
    <property type="molecule type" value="Genomic_DNA"/>
</dbReference>
<gene>
    <name evidence="1" type="ORF">B0T15DRAFT_533915</name>
</gene>
<comment type="caution">
    <text evidence="1">The sequence shown here is derived from an EMBL/GenBank/DDBJ whole genome shotgun (WGS) entry which is preliminary data.</text>
</comment>
<sequence length="193" mass="21781">MSAPASRTIHELDGSWVINKKLSDDMDPLLEIQGIPWILRKAISWATITGTVTQTKEANGCTLITVAQTATGGIKGETEYVRVDGAEHRHNSQVFGTQLVRTRWLDLRSKRPAPDVATGEQLDPYLRQGWLEEETEGSPGHVWITSSCEKAGWRVEQVWGFALVDGQRYHVKRFVITKGEQRAECRMVYDWVS</sequence>
<dbReference type="PANTHER" id="PTHR38115:SF1">
    <property type="entry name" value="LIPOCALIN-LIKE DOMAIN-CONTAINING PROTEIN"/>
    <property type="match status" value="1"/>
</dbReference>
<organism evidence="1 2">
    <name type="scientific">Chaetomium strumarium</name>
    <dbReference type="NCBI Taxonomy" id="1170767"/>
    <lineage>
        <taxon>Eukaryota</taxon>
        <taxon>Fungi</taxon>
        <taxon>Dikarya</taxon>
        <taxon>Ascomycota</taxon>
        <taxon>Pezizomycotina</taxon>
        <taxon>Sordariomycetes</taxon>
        <taxon>Sordariomycetidae</taxon>
        <taxon>Sordariales</taxon>
        <taxon>Chaetomiaceae</taxon>
        <taxon>Chaetomium</taxon>
    </lineage>
</organism>